<dbReference type="Proteomes" id="UP000004416">
    <property type="component" value="Unassembled WGS sequence"/>
</dbReference>
<dbReference type="PATRIC" id="fig|537010.4.peg.3974"/>
<comment type="caution">
    <text evidence="2">The sequence shown here is derived from an EMBL/GenBank/DDBJ whole genome shotgun (WGS) entry which is preliminary data.</text>
</comment>
<dbReference type="EMBL" id="AFZX01000108">
    <property type="protein sequence ID" value="EHL05114.1"/>
    <property type="molecule type" value="Genomic_DNA"/>
</dbReference>
<gene>
    <name evidence="2" type="ORF">HMPREF0322_04255</name>
</gene>
<evidence type="ECO:0000259" key="1">
    <source>
        <dbReference type="Pfam" id="PF20276"/>
    </source>
</evidence>
<dbReference type="InterPro" id="IPR046920">
    <property type="entry name" value="ABC-3C_CTD1"/>
</dbReference>
<evidence type="ECO:0000313" key="2">
    <source>
        <dbReference type="EMBL" id="EHL05114.1"/>
    </source>
</evidence>
<accession>G9XTE8</accession>
<sequence length="114" mass="12708">MFLDEKVAQMHQQGAAGRSYTISFADFIKVISDAVEKDTARAEFYLKERAYEYVSQSLQGALESICTHTCQLSLADCEILCAAKTAYFLSVNQIQSIIILLICSLTKESPMNII</sequence>
<dbReference type="AlphaFoldDB" id="G9XTE8"/>
<organism evidence="2 3">
    <name type="scientific">Desulfitobacterium hafniense DP7</name>
    <dbReference type="NCBI Taxonomy" id="537010"/>
    <lineage>
        <taxon>Bacteria</taxon>
        <taxon>Bacillati</taxon>
        <taxon>Bacillota</taxon>
        <taxon>Clostridia</taxon>
        <taxon>Eubacteriales</taxon>
        <taxon>Desulfitobacteriaceae</taxon>
        <taxon>Desulfitobacterium</taxon>
    </lineage>
</organism>
<dbReference type="Pfam" id="PF20276">
    <property type="entry name" value="CTD1"/>
    <property type="match status" value="1"/>
</dbReference>
<evidence type="ECO:0000313" key="3">
    <source>
        <dbReference type="Proteomes" id="UP000004416"/>
    </source>
</evidence>
<name>G9XTE8_DESHA</name>
<reference evidence="2 3" key="1">
    <citation type="submission" date="2011-08" db="EMBL/GenBank/DDBJ databases">
        <authorList>
            <person name="Weinstock G."/>
            <person name="Sodergren E."/>
            <person name="Clifton S."/>
            <person name="Fulton L."/>
            <person name="Fulton B."/>
            <person name="Courtney L."/>
            <person name="Fronick C."/>
            <person name="Harrison M."/>
            <person name="Strong C."/>
            <person name="Farmer C."/>
            <person name="Delahaunty K."/>
            <person name="Markovic C."/>
            <person name="Hall O."/>
            <person name="Minx P."/>
            <person name="Tomlinson C."/>
            <person name="Mitreva M."/>
            <person name="Hou S."/>
            <person name="Chen J."/>
            <person name="Wollam A."/>
            <person name="Pepin K.H."/>
            <person name="Johnson M."/>
            <person name="Bhonagiri V."/>
            <person name="Zhang X."/>
            <person name="Suruliraj S."/>
            <person name="Warren W."/>
            <person name="Chinwalla A."/>
            <person name="Mardis E.R."/>
            <person name="Wilson R.K."/>
        </authorList>
    </citation>
    <scope>NUCLEOTIDE SEQUENCE [LARGE SCALE GENOMIC DNA]</scope>
    <source>
        <strain evidence="2 3">DP7</strain>
    </source>
</reference>
<proteinExistence type="predicted"/>
<protein>
    <recommendedName>
        <fullName evidence="1">ABC-three component systems C-terminal domain-containing protein</fullName>
    </recommendedName>
</protein>
<dbReference type="HOGENOM" id="CLU_2117058_0_0_9"/>
<feature type="domain" description="ABC-three component systems C-terminal" evidence="1">
    <location>
        <begin position="2"/>
        <end position="97"/>
    </location>
</feature>